<reference evidence="1 2" key="1">
    <citation type="submission" date="2020-02" db="EMBL/GenBank/DDBJ databases">
        <authorList>
            <person name="Ferguson B K."/>
        </authorList>
    </citation>
    <scope>NUCLEOTIDE SEQUENCE [LARGE SCALE GENOMIC DNA]</scope>
</reference>
<proteinExistence type="predicted"/>
<gene>
    <name evidence="1" type="ORF">NTEN_LOCUS9305</name>
</gene>
<dbReference type="Proteomes" id="UP000479000">
    <property type="component" value="Unassembled WGS sequence"/>
</dbReference>
<organism evidence="1 2">
    <name type="scientific">Nesidiocoris tenuis</name>
    <dbReference type="NCBI Taxonomy" id="355587"/>
    <lineage>
        <taxon>Eukaryota</taxon>
        <taxon>Metazoa</taxon>
        <taxon>Ecdysozoa</taxon>
        <taxon>Arthropoda</taxon>
        <taxon>Hexapoda</taxon>
        <taxon>Insecta</taxon>
        <taxon>Pterygota</taxon>
        <taxon>Neoptera</taxon>
        <taxon>Paraneoptera</taxon>
        <taxon>Hemiptera</taxon>
        <taxon>Heteroptera</taxon>
        <taxon>Panheteroptera</taxon>
        <taxon>Cimicomorpha</taxon>
        <taxon>Miridae</taxon>
        <taxon>Dicyphina</taxon>
        <taxon>Nesidiocoris</taxon>
    </lineage>
</organism>
<keyword evidence="2" id="KW-1185">Reference proteome</keyword>
<accession>A0A6H5GL35</accession>
<dbReference type="AlphaFoldDB" id="A0A6H5GL35"/>
<protein>
    <submittedName>
        <fullName evidence="1">Uncharacterized protein</fullName>
    </submittedName>
</protein>
<dbReference type="EMBL" id="CADCXU010013936">
    <property type="protein sequence ID" value="CAB0003828.1"/>
    <property type="molecule type" value="Genomic_DNA"/>
</dbReference>
<sequence length="293" mass="32981">MKSKTFKKFITLELRANTGQIARHTECRSIKFSRNRRNGHANARLKSRSENASQVLMLKLDEMISRCCVDENSSDDFGQEMTHEEGRAGESARAHVLCVIYWFLSSFFHINQLFPSCYRRIPCDCPVTRLAQFASNCSLANFHTCKSGPAIPKTSDHDPIVLRIIRPSLRSPCGVGGLSGLVCSYAAGLFHYCEQSVCIEMVPFASIKSRVSDERFHLLLSQIKRYDSNNRTSPWIVSSERELSKFEICKWQEDPQVNGQEVLQESGIGCQDCVRLSSSKGTALCSSTDISIY</sequence>
<evidence type="ECO:0000313" key="2">
    <source>
        <dbReference type="Proteomes" id="UP000479000"/>
    </source>
</evidence>
<evidence type="ECO:0000313" key="1">
    <source>
        <dbReference type="EMBL" id="CAB0003828.1"/>
    </source>
</evidence>
<name>A0A6H5GL35_9HEMI</name>